<dbReference type="InterPro" id="IPR001647">
    <property type="entry name" value="HTH_TetR"/>
</dbReference>
<dbReference type="PRINTS" id="PR00455">
    <property type="entry name" value="HTHTETR"/>
</dbReference>
<comment type="caution">
    <text evidence="4">The sequence shown here is derived from an EMBL/GenBank/DDBJ whole genome shotgun (WGS) entry which is preliminary data.</text>
</comment>
<evidence type="ECO:0000256" key="1">
    <source>
        <dbReference type="ARBA" id="ARBA00023125"/>
    </source>
</evidence>
<dbReference type="PANTHER" id="PTHR43479:SF11">
    <property type="entry name" value="ACREF_ENVCD OPERON REPRESSOR-RELATED"/>
    <property type="match status" value="1"/>
</dbReference>
<dbReference type="PROSITE" id="PS50977">
    <property type="entry name" value="HTH_TETR_2"/>
    <property type="match status" value="1"/>
</dbReference>
<keyword evidence="1 2" id="KW-0238">DNA-binding</keyword>
<dbReference type="Gene3D" id="1.10.357.10">
    <property type="entry name" value="Tetracycline Repressor, domain 2"/>
    <property type="match status" value="1"/>
</dbReference>
<dbReference type="PROSITE" id="PS01081">
    <property type="entry name" value="HTH_TETR_1"/>
    <property type="match status" value="1"/>
</dbReference>
<proteinExistence type="predicted"/>
<evidence type="ECO:0000256" key="2">
    <source>
        <dbReference type="PROSITE-ProRule" id="PRU00335"/>
    </source>
</evidence>
<dbReference type="SUPFAM" id="SSF46689">
    <property type="entry name" value="Homeodomain-like"/>
    <property type="match status" value="1"/>
</dbReference>
<dbReference type="EMBL" id="PYLW01000003">
    <property type="protein sequence ID" value="PSV98770.1"/>
    <property type="molecule type" value="Genomic_DNA"/>
</dbReference>
<dbReference type="InterPro" id="IPR009057">
    <property type="entry name" value="Homeodomain-like_sf"/>
</dbReference>
<accession>A0A2T3MPB8</accession>
<dbReference type="Pfam" id="PF00440">
    <property type="entry name" value="TetR_N"/>
    <property type="match status" value="1"/>
</dbReference>
<dbReference type="GO" id="GO:0003677">
    <property type="term" value="F:DNA binding"/>
    <property type="evidence" value="ECO:0007669"/>
    <property type="project" value="UniProtKB-UniRule"/>
</dbReference>
<gene>
    <name evidence="4" type="ORF">C9I88_04910</name>
</gene>
<dbReference type="PANTHER" id="PTHR43479">
    <property type="entry name" value="ACREF/ENVCD OPERON REPRESSOR-RELATED"/>
    <property type="match status" value="1"/>
</dbReference>
<evidence type="ECO:0000313" key="4">
    <source>
        <dbReference type="EMBL" id="PSV98770.1"/>
    </source>
</evidence>
<evidence type="ECO:0000259" key="3">
    <source>
        <dbReference type="PROSITE" id="PS50977"/>
    </source>
</evidence>
<evidence type="ECO:0000313" key="5">
    <source>
        <dbReference type="Proteomes" id="UP000241954"/>
    </source>
</evidence>
<dbReference type="RefSeq" id="WP_107236852.1">
    <property type="nucleotide sequence ID" value="NZ_PYLW01000003.1"/>
</dbReference>
<dbReference type="InterPro" id="IPR050624">
    <property type="entry name" value="HTH-type_Tx_Regulator"/>
</dbReference>
<dbReference type="InterPro" id="IPR023772">
    <property type="entry name" value="DNA-bd_HTH_TetR-type_CS"/>
</dbReference>
<dbReference type="Proteomes" id="UP000241954">
    <property type="component" value="Unassembled WGS sequence"/>
</dbReference>
<name>A0A2T3MPB8_9GAMM</name>
<protein>
    <submittedName>
        <fullName evidence="4">TetR/AcrR family transcriptional regulator</fullName>
    </submittedName>
</protein>
<feature type="DNA-binding region" description="H-T-H motif" evidence="2">
    <location>
        <begin position="24"/>
        <end position="43"/>
    </location>
</feature>
<sequence length="188" mass="21824">MDKKKRIIESAITLFATNGYENTSVAAICEHSNVSKGLVFHHFKNKDGLLREVFMRMAEIINEVGDCVENINKKQNPRDRLINYLEQIFLSMASAEHKLYYQFDFQILCQRSTRALLKDLFDERYQLMMTSFEEILSDIPAAIPQVDSHMIIAEIDGIALNYLFANNDYPLIKIKDRFIQKQLLLLGL</sequence>
<organism evidence="4 5">
    <name type="scientific">Photobacterium iliopiscarium</name>
    <dbReference type="NCBI Taxonomy" id="56192"/>
    <lineage>
        <taxon>Bacteria</taxon>
        <taxon>Pseudomonadati</taxon>
        <taxon>Pseudomonadota</taxon>
        <taxon>Gammaproteobacteria</taxon>
        <taxon>Vibrionales</taxon>
        <taxon>Vibrionaceae</taxon>
        <taxon>Photobacterium</taxon>
    </lineage>
</organism>
<feature type="domain" description="HTH tetR-type" evidence="3">
    <location>
        <begin position="1"/>
        <end position="61"/>
    </location>
</feature>
<dbReference type="AlphaFoldDB" id="A0A2T3MPB8"/>
<reference evidence="4 5" key="1">
    <citation type="submission" date="2018-01" db="EMBL/GenBank/DDBJ databases">
        <title>Whole genome sequencing of Histamine producing bacteria.</title>
        <authorList>
            <person name="Butler K."/>
        </authorList>
    </citation>
    <scope>NUCLEOTIDE SEQUENCE [LARGE SCALE GENOMIC DNA]</scope>
    <source>
        <strain evidence="4 5">NCIMB 13481</strain>
    </source>
</reference>